<dbReference type="Gene3D" id="1.10.10.430">
    <property type="entry name" value="Phosphatase 2C, C-terminal domain suprefamily"/>
    <property type="match status" value="1"/>
</dbReference>
<dbReference type="SMART" id="SM00332">
    <property type="entry name" value="PP2Cc"/>
    <property type="match status" value="1"/>
</dbReference>
<evidence type="ECO:0000256" key="14">
    <source>
        <dbReference type="ARBA" id="ARBA00023211"/>
    </source>
</evidence>
<dbReference type="InterPro" id="IPR000222">
    <property type="entry name" value="PP2C_BS"/>
</dbReference>
<comment type="similarity">
    <text evidence="5 16">Belongs to the PP2C family.</text>
</comment>
<dbReference type="SUPFAM" id="SSF81606">
    <property type="entry name" value="PP2C-like"/>
    <property type="match status" value="1"/>
</dbReference>
<keyword evidence="19" id="KW-1185">Reference proteome</keyword>
<keyword evidence="11" id="KW-0460">Magnesium</keyword>
<protein>
    <submittedName>
        <fullName evidence="18">Protein phosphatase 1B</fullName>
    </submittedName>
</protein>
<sequence>LLFGSMGTYLDKPRVEKTNESGAGQDLKYGVATMQGWRIEMEDAHIACTNLPEPLKHWSFFAVFDGHAGHRVARYAAANLLEVVLNTTELVELKRLLQDNGGREEDVLNEKEIELVKQGLRSAFLQLDEQMRLLPELSGDTEKSGSTVVCAMISPGHIFVANLGDSRALVCCAGKVSFATEDHKPYLPKERCRIVNAGGSVMIDRVNGSLAVSRALGDYEYKNVDGLNACEQLVSPEPDLYVIERTNDGDEQEQFLLLACDGVFDVMTNQELCDFILSRLRVSHNLEIICNEILDSCLSKDSRDNMSVVLVAFPGAPKICEKALEREMQLESLLREKIEAVFQQSDNPETVTYQQVVSCLMREEIPGAPCGTGMHALRGKLENILETIRRGISNATANNNNNNSNPVENNTEEMDMENVQFSNLPAELTLYAIIYYAEMRNHKILFFEDMEFIFYTLKKEKIHYPPQYVIIRNLKNKDTAVRKKRSTEGGGGGGGKAVFENLVDFDEILASCFEPIGRIQKNPNVVTFKADQAILVIVGAGQYGQHFFVGHWIAQIIQDIFQFFCSDISISVSIEYLE</sequence>
<evidence type="ECO:0000313" key="18">
    <source>
        <dbReference type="EMBL" id="KRY18775.1"/>
    </source>
</evidence>
<dbReference type="EMBL" id="JYDQ01000043">
    <property type="protein sequence ID" value="KRY18775.1"/>
    <property type="molecule type" value="Genomic_DNA"/>
</dbReference>
<keyword evidence="10 16" id="KW-0378">Hydrolase</keyword>
<reference evidence="18 19" key="1">
    <citation type="submission" date="2015-01" db="EMBL/GenBank/DDBJ databases">
        <title>Evolution of Trichinella species and genotypes.</title>
        <authorList>
            <person name="Korhonen P.K."/>
            <person name="Edoardo P."/>
            <person name="Giuseppe L.R."/>
            <person name="Gasser R.B."/>
        </authorList>
    </citation>
    <scope>NUCLEOTIDE SEQUENCE [LARGE SCALE GENOMIC DNA]</scope>
    <source>
        <strain evidence="18">ISS2496</strain>
    </source>
</reference>
<dbReference type="SUPFAM" id="SSF81601">
    <property type="entry name" value="Protein serine/threonine phosphatase 2C, C-terminal domain"/>
    <property type="match status" value="1"/>
</dbReference>
<evidence type="ECO:0000256" key="7">
    <source>
        <dbReference type="ARBA" id="ARBA00022553"/>
    </source>
</evidence>
<keyword evidence="9" id="KW-0479">Metal-binding</keyword>
<feature type="domain" description="PPM-type phosphatase" evidence="17">
    <location>
        <begin position="28"/>
        <end position="313"/>
    </location>
</feature>
<dbReference type="FunFam" id="3.60.40.10:FF:000001">
    <property type="entry name" value="protein phosphatase 1B isoform X1"/>
    <property type="match status" value="1"/>
</dbReference>
<evidence type="ECO:0000256" key="5">
    <source>
        <dbReference type="ARBA" id="ARBA00006702"/>
    </source>
</evidence>
<dbReference type="InterPro" id="IPR036580">
    <property type="entry name" value="PP2C_C_sf"/>
</dbReference>
<dbReference type="Gene3D" id="3.60.40.10">
    <property type="entry name" value="PPM-type phosphatase domain"/>
    <property type="match status" value="1"/>
</dbReference>
<dbReference type="GO" id="GO:0016020">
    <property type="term" value="C:membrane"/>
    <property type="evidence" value="ECO:0007669"/>
    <property type="project" value="UniProtKB-SubCell"/>
</dbReference>
<name>A0A0V1A1F6_9BILA</name>
<evidence type="ECO:0000256" key="13">
    <source>
        <dbReference type="ARBA" id="ARBA00023136"/>
    </source>
</evidence>
<evidence type="ECO:0000256" key="16">
    <source>
        <dbReference type="RuleBase" id="RU003465"/>
    </source>
</evidence>
<dbReference type="GO" id="GO:0030145">
    <property type="term" value="F:manganese ion binding"/>
    <property type="evidence" value="ECO:0007669"/>
    <property type="project" value="InterPro"/>
</dbReference>
<evidence type="ECO:0000256" key="1">
    <source>
        <dbReference type="ARBA" id="ARBA00001936"/>
    </source>
</evidence>
<accession>A0A0V1A1F6</accession>
<dbReference type="OrthoDB" id="10264738at2759"/>
<dbReference type="GO" id="GO:0004722">
    <property type="term" value="F:protein serine/threonine phosphatase activity"/>
    <property type="evidence" value="ECO:0007669"/>
    <property type="project" value="InterPro"/>
</dbReference>
<dbReference type="Proteomes" id="UP000054783">
    <property type="component" value="Unassembled WGS sequence"/>
</dbReference>
<evidence type="ECO:0000256" key="4">
    <source>
        <dbReference type="ARBA" id="ARBA00004635"/>
    </source>
</evidence>
<dbReference type="InterPro" id="IPR001932">
    <property type="entry name" value="PPM-type_phosphatase-like_dom"/>
</dbReference>
<comment type="caution">
    <text evidence="18">The sequence shown here is derived from an EMBL/GenBank/DDBJ whole genome shotgun (WGS) entry which is preliminary data.</text>
</comment>
<dbReference type="InterPro" id="IPR012911">
    <property type="entry name" value="PP2C_C"/>
</dbReference>
<evidence type="ECO:0000256" key="11">
    <source>
        <dbReference type="ARBA" id="ARBA00022842"/>
    </source>
</evidence>
<organism evidence="18 19">
    <name type="scientific">Trichinella patagoniensis</name>
    <dbReference type="NCBI Taxonomy" id="990121"/>
    <lineage>
        <taxon>Eukaryota</taxon>
        <taxon>Metazoa</taxon>
        <taxon>Ecdysozoa</taxon>
        <taxon>Nematoda</taxon>
        <taxon>Enoplea</taxon>
        <taxon>Dorylaimia</taxon>
        <taxon>Trichinellida</taxon>
        <taxon>Trichinellidae</taxon>
        <taxon>Trichinella</taxon>
    </lineage>
</organism>
<keyword evidence="6" id="KW-0963">Cytoplasm</keyword>
<comment type="cofactor">
    <cofactor evidence="2">
        <name>Mg(2+)</name>
        <dbReference type="ChEBI" id="CHEBI:18420"/>
    </cofactor>
</comment>
<dbReference type="GO" id="GO:0005829">
    <property type="term" value="C:cytosol"/>
    <property type="evidence" value="ECO:0007669"/>
    <property type="project" value="UniProtKB-SubCell"/>
</dbReference>
<dbReference type="Pfam" id="PF00481">
    <property type="entry name" value="PP2C"/>
    <property type="match status" value="1"/>
</dbReference>
<dbReference type="PANTHER" id="PTHR47992">
    <property type="entry name" value="PROTEIN PHOSPHATASE"/>
    <property type="match status" value="1"/>
</dbReference>
<dbReference type="InterPro" id="IPR036457">
    <property type="entry name" value="PPM-type-like_dom_sf"/>
</dbReference>
<keyword evidence="8" id="KW-0519">Myristate</keyword>
<dbReference type="PROSITE" id="PS51746">
    <property type="entry name" value="PPM_2"/>
    <property type="match status" value="1"/>
</dbReference>
<keyword evidence="7" id="KW-0597">Phosphoprotein</keyword>
<dbReference type="PROSITE" id="PS01032">
    <property type="entry name" value="PPM_1"/>
    <property type="match status" value="1"/>
</dbReference>
<comment type="cofactor">
    <cofactor evidence="1">
        <name>Mn(2+)</name>
        <dbReference type="ChEBI" id="CHEBI:29035"/>
    </cofactor>
</comment>
<gene>
    <name evidence="18" type="primary">PPM1B</name>
    <name evidence="18" type="ORF">T12_17065</name>
</gene>
<proteinExistence type="inferred from homology"/>
<keyword evidence="12 16" id="KW-0904">Protein phosphatase</keyword>
<dbReference type="EMBL" id="JYDQ01000043">
    <property type="protein sequence ID" value="KRY18776.1"/>
    <property type="molecule type" value="Genomic_DNA"/>
</dbReference>
<feature type="non-terminal residue" evidence="18">
    <location>
        <position position="1"/>
    </location>
</feature>
<evidence type="ECO:0000256" key="3">
    <source>
        <dbReference type="ARBA" id="ARBA00004514"/>
    </source>
</evidence>
<dbReference type="GO" id="GO:0000287">
    <property type="term" value="F:magnesium ion binding"/>
    <property type="evidence" value="ECO:0007669"/>
    <property type="project" value="InterPro"/>
</dbReference>
<evidence type="ECO:0000313" key="19">
    <source>
        <dbReference type="Proteomes" id="UP000054783"/>
    </source>
</evidence>
<evidence type="ECO:0000256" key="8">
    <source>
        <dbReference type="ARBA" id="ARBA00022707"/>
    </source>
</evidence>
<evidence type="ECO:0000256" key="6">
    <source>
        <dbReference type="ARBA" id="ARBA00022490"/>
    </source>
</evidence>
<evidence type="ECO:0000259" key="17">
    <source>
        <dbReference type="PROSITE" id="PS51746"/>
    </source>
</evidence>
<evidence type="ECO:0000256" key="2">
    <source>
        <dbReference type="ARBA" id="ARBA00001946"/>
    </source>
</evidence>
<evidence type="ECO:0000256" key="9">
    <source>
        <dbReference type="ARBA" id="ARBA00022723"/>
    </source>
</evidence>
<evidence type="ECO:0000256" key="12">
    <source>
        <dbReference type="ARBA" id="ARBA00022912"/>
    </source>
</evidence>
<dbReference type="InterPro" id="IPR015655">
    <property type="entry name" value="PP2C"/>
</dbReference>
<keyword evidence="15" id="KW-0449">Lipoprotein</keyword>
<evidence type="ECO:0000256" key="15">
    <source>
        <dbReference type="ARBA" id="ARBA00023288"/>
    </source>
</evidence>
<keyword evidence="13" id="KW-0472">Membrane</keyword>
<dbReference type="AlphaFoldDB" id="A0A0V1A1F6"/>
<dbReference type="Pfam" id="PF07830">
    <property type="entry name" value="PP2C_C"/>
    <property type="match status" value="1"/>
</dbReference>
<keyword evidence="14" id="KW-0464">Manganese</keyword>
<dbReference type="CDD" id="cd00143">
    <property type="entry name" value="PP2Cc"/>
    <property type="match status" value="1"/>
</dbReference>
<comment type="subcellular location">
    <subcellularLocation>
        <location evidence="3">Cytoplasm</location>
        <location evidence="3">Cytosol</location>
    </subcellularLocation>
    <subcellularLocation>
        <location evidence="4">Membrane</location>
        <topology evidence="4">Lipid-anchor</topology>
    </subcellularLocation>
</comment>
<evidence type="ECO:0000256" key="10">
    <source>
        <dbReference type="ARBA" id="ARBA00022801"/>
    </source>
</evidence>